<evidence type="ECO:0000256" key="1">
    <source>
        <dbReference type="SAM" id="SignalP"/>
    </source>
</evidence>
<protein>
    <recommendedName>
        <fullName evidence="4">DUF5723 domain-containing protein</fullName>
    </recommendedName>
</protein>
<dbReference type="Proteomes" id="UP000176938">
    <property type="component" value="Unassembled WGS sequence"/>
</dbReference>
<dbReference type="AlphaFoldDB" id="A0A1F4RF62"/>
<feature type="chain" id="PRO_5009514250" description="DUF5723 domain-containing protein" evidence="1">
    <location>
        <begin position="21"/>
        <end position="397"/>
    </location>
</feature>
<organism evidence="2 3">
    <name type="scientific">candidate division WOR-1 bacterium RIFCSPLOWO2_02_FULL_46_20</name>
    <dbReference type="NCBI Taxonomy" id="1802567"/>
    <lineage>
        <taxon>Bacteria</taxon>
        <taxon>Bacillati</taxon>
        <taxon>Saganbacteria</taxon>
    </lineage>
</organism>
<gene>
    <name evidence="2" type="ORF">A3H38_06240</name>
</gene>
<evidence type="ECO:0000313" key="2">
    <source>
        <dbReference type="EMBL" id="OGC06801.1"/>
    </source>
</evidence>
<feature type="signal peptide" evidence="1">
    <location>
        <begin position="1"/>
        <end position="20"/>
    </location>
</feature>
<evidence type="ECO:0000313" key="3">
    <source>
        <dbReference type="Proteomes" id="UP000176938"/>
    </source>
</evidence>
<keyword evidence="1" id="KW-0732">Signal</keyword>
<dbReference type="EMBL" id="METP01000014">
    <property type="protein sequence ID" value="OGC06801.1"/>
    <property type="molecule type" value="Genomic_DNA"/>
</dbReference>
<proteinExistence type="predicted"/>
<evidence type="ECO:0008006" key="4">
    <source>
        <dbReference type="Google" id="ProtNLM"/>
    </source>
</evidence>
<sequence length="397" mass="42828">MRKLLLCLLVVMLAGSVVCAEDIKTVVTTSGDAAKIASKLVPSLGAINLGYLKVGSSEVGSLSWHPDFKFGSFGLGADINYPLGSAITPTGYENIVLRYVEYNDGKRGLRYGVIDNLTWGHGLLVDAYSTRPSGSVLLNNEQLAYLGFVDMEQNVVRALVTKKGVYGVRAEQRINPTLTLGETYITDSNGVTPAGTTLNQKVGGVGIDATMPLPANFEGYAEYAQLLNHGSGWGAGFSWAQDIMVAAADFTIGYRFLDSRFVPGYFNTNYQNNPINLTSAEASGNVKNGYVAKLGLKAMGMATLNAKYENYNDSGSATFMADLSAVLPQDVEVAGYYQQPKFVNFSSLSFEQGAVLGYSIAYPVNTFTKMVLNYKKAYNATIGQVEESQSYEVKINI</sequence>
<reference evidence="2 3" key="1">
    <citation type="journal article" date="2016" name="Nat. Commun.">
        <title>Thousands of microbial genomes shed light on interconnected biogeochemical processes in an aquifer system.</title>
        <authorList>
            <person name="Anantharaman K."/>
            <person name="Brown C.T."/>
            <person name="Hug L.A."/>
            <person name="Sharon I."/>
            <person name="Castelle C.J."/>
            <person name="Probst A.J."/>
            <person name="Thomas B.C."/>
            <person name="Singh A."/>
            <person name="Wilkins M.J."/>
            <person name="Karaoz U."/>
            <person name="Brodie E.L."/>
            <person name="Williams K.H."/>
            <person name="Hubbard S.S."/>
            <person name="Banfield J.F."/>
        </authorList>
    </citation>
    <scope>NUCLEOTIDE SEQUENCE [LARGE SCALE GENOMIC DNA]</scope>
</reference>
<accession>A0A1F4RF62</accession>
<comment type="caution">
    <text evidence="2">The sequence shown here is derived from an EMBL/GenBank/DDBJ whole genome shotgun (WGS) entry which is preliminary data.</text>
</comment>
<name>A0A1F4RF62_UNCSA</name>